<reference evidence="8 9" key="1">
    <citation type="submission" date="2018-09" db="EMBL/GenBank/DDBJ databases">
        <title>A high-quality reference genome of wild soybean provides a powerful tool to mine soybean genomes.</title>
        <authorList>
            <person name="Xie M."/>
            <person name="Chung C.Y.L."/>
            <person name="Li M.-W."/>
            <person name="Wong F.-L."/>
            <person name="Chan T.-F."/>
            <person name="Lam H.-M."/>
        </authorList>
    </citation>
    <scope>NUCLEOTIDE SEQUENCE [LARGE SCALE GENOMIC DNA]</scope>
    <source>
        <strain evidence="9">cv. W05</strain>
        <tissue evidence="8">Hypocotyl of etiolated seedlings</tissue>
    </source>
</reference>
<dbReference type="InterPro" id="IPR002100">
    <property type="entry name" value="TF_MADSbox"/>
</dbReference>
<keyword evidence="2" id="KW-0805">Transcription regulation</keyword>
<comment type="caution">
    <text evidence="8">The sequence shown here is derived from an EMBL/GenBank/DDBJ whole genome shotgun (WGS) entry which is preliminary data.</text>
</comment>
<accession>A0A445G0C0</accession>
<dbReference type="AlphaFoldDB" id="A0A445G0C0"/>
<dbReference type="GO" id="GO:0046983">
    <property type="term" value="F:protein dimerization activity"/>
    <property type="evidence" value="ECO:0007669"/>
    <property type="project" value="InterPro"/>
</dbReference>
<evidence type="ECO:0000256" key="1">
    <source>
        <dbReference type="ARBA" id="ARBA00004123"/>
    </source>
</evidence>
<dbReference type="Gene3D" id="3.40.1810.10">
    <property type="entry name" value="Transcription factor, MADS-box"/>
    <property type="match status" value="1"/>
</dbReference>
<evidence type="ECO:0000256" key="3">
    <source>
        <dbReference type="ARBA" id="ARBA00023125"/>
    </source>
</evidence>
<dbReference type="SMART" id="SM00432">
    <property type="entry name" value="MADS"/>
    <property type="match status" value="1"/>
</dbReference>
<evidence type="ECO:0000256" key="6">
    <source>
        <dbReference type="SAM" id="Coils"/>
    </source>
</evidence>
<comment type="subcellular location">
    <subcellularLocation>
        <location evidence="1">Nucleus</location>
    </subcellularLocation>
</comment>
<evidence type="ECO:0000256" key="4">
    <source>
        <dbReference type="ARBA" id="ARBA00023163"/>
    </source>
</evidence>
<dbReference type="InterPro" id="IPR036879">
    <property type="entry name" value="TF_MADSbox_sf"/>
</dbReference>
<keyword evidence="5" id="KW-0539">Nucleus</keyword>
<dbReference type="EMBL" id="QZWG01000017">
    <property type="protein sequence ID" value="RZB54679.1"/>
    <property type="molecule type" value="Genomic_DNA"/>
</dbReference>
<dbReference type="GO" id="GO:0005634">
    <property type="term" value="C:nucleus"/>
    <property type="evidence" value="ECO:0007669"/>
    <property type="project" value="UniProtKB-SubCell"/>
</dbReference>
<dbReference type="PANTHER" id="PTHR11945:SF762">
    <property type="entry name" value="AGAMOUS-LIKE MADS-BOX PROTEIN AGL62"/>
    <property type="match status" value="1"/>
</dbReference>
<dbReference type="FunFam" id="3.40.1810.10:FF:000043">
    <property type="entry name" value="Uncharacterized protein"/>
    <property type="match status" value="1"/>
</dbReference>
<evidence type="ECO:0000256" key="2">
    <source>
        <dbReference type="ARBA" id="ARBA00023015"/>
    </source>
</evidence>
<dbReference type="Pfam" id="PF00319">
    <property type="entry name" value="SRF-TF"/>
    <property type="match status" value="1"/>
</dbReference>
<sequence>MDMFKQNQKKKNTGRKKIEIKKLEKASNKQVTFSKRRTGLFKKASELCILCNAYVAIIVFSPADKLFCFGHPDIDSIIGRYLKGDNNAEFEPAAKSSKEKSVSYEECNRQYEAATKKLELEKKNLAQTEILAKGWNRRWWKDPIDQMSEQQLEQFMMSIYELRKKLTERTGELMMLGTMT</sequence>
<dbReference type="Proteomes" id="UP000289340">
    <property type="component" value="Chromosome 17"/>
</dbReference>
<name>A0A445G0C0_GLYSO</name>
<gene>
    <name evidence="8" type="ORF">D0Y65_044569</name>
</gene>
<evidence type="ECO:0000313" key="8">
    <source>
        <dbReference type="EMBL" id="RZB54679.1"/>
    </source>
</evidence>
<proteinExistence type="predicted"/>
<evidence type="ECO:0000313" key="9">
    <source>
        <dbReference type="Proteomes" id="UP000289340"/>
    </source>
</evidence>
<keyword evidence="3" id="KW-0238">DNA-binding</keyword>
<feature type="domain" description="MADS-box" evidence="7">
    <location>
        <begin position="13"/>
        <end position="73"/>
    </location>
</feature>
<dbReference type="GO" id="GO:0000978">
    <property type="term" value="F:RNA polymerase II cis-regulatory region sequence-specific DNA binding"/>
    <property type="evidence" value="ECO:0007669"/>
    <property type="project" value="TreeGrafter"/>
</dbReference>
<dbReference type="PROSITE" id="PS50066">
    <property type="entry name" value="MADS_BOX_2"/>
    <property type="match status" value="1"/>
</dbReference>
<evidence type="ECO:0000256" key="5">
    <source>
        <dbReference type="ARBA" id="ARBA00023242"/>
    </source>
</evidence>
<organism evidence="8 9">
    <name type="scientific">Glycine soja</name>
    <name type="common">Wild soybean</name>
    <dbReference type="NCBI Taxonomy" id="3848"/>
    <lineage>
        <taxon>Eukaryota</taxon>
        <taxon>Viridiplantae</taxon>
        <taxon>Streptophyta</taxon>
        <taxon>Embryophyta</taxon>
        <taxon>Tracheophyta</taxon>
        <taxon>Spermatophyta</taxon>
        <taxon>Magnoliopsida</taxon>
        <taxon>eudicotyledons</taxon>
        <taxon>Gunneridae</taxon>
        <taxon>Pentapetalae</taxon>
        <taxon>rosids</taxon>
        <taxon>fabids</taxon>
        <taxon>Fabales</taxon>
        <taxon>Fabaceae</taxon>
        <taxon>Papilionoideae</taxon>
        <taxon>50 kb inversion clade</taxon>
        <taxon>NPAAA clade</taxon>
        <taxon>indigoferoid/millettioid clade</taxon>
        <taxon>Phaseoleae</taxon>
        <taxon>Glycine</taxon>
        <taxon>Glycine subgen. Soja</taxon>
    </lineage>
</organism>
<keyword evidence="4" id="KW-0804">Transcription</keyword>
<keyword evidence="9" id="KW-1185">Reference proteome</keyword>
<dbReference type="PRINTS" id="PR00404">
    <property type="entry name" value="MADSDOMAIN"/>
</dbReference>
<evidence type="ECO:0000259" key="7">
    <source>
        <dbReference type="PROSITE" id="PS50066"/>
    </source>
</evidence>
<dbReference type="Gramene" id="XM_028354815.1">
    <property type="protein sequence ID" value="XP_028210616.1"/>
    <property type="gene ID" value="LOC114393458"/>
</dbReference>
<keyword evidence="6" id="KW-0175">Coiled coil</keyword>
<feature type="coiled-coil region" evidence="6">
    <location>
        <begin position="104"/>
        <end position="131"/>
    </location>
</feature>
<dbReference type="PANTHER" id="PTHR11945">
    <property type="entry name" value="MADS BOX PROTEIN"/>
    <property type="match status" value="1"/>
</dbReference>
<protein>
    <submittedName>
        <fullName evidence="8">Agamous-like MADS-box protein AGL62</fullName>
    </submittedName>
</protein>
<dbReference type="SUPFAM" id="SSF55455">
    <property type="entry name" value="SRF-like"/>
    <property type="match status" value="1"/>
</dbReference>
<dbReference type="GO" id="GO:0000981">
    <property type="term" value="F:DNA-binding transcription factor activity, RNA polymerase II-specific"/>
    <property type="evidence" value="ECO:0007669"/>
    <property type="project" value="TreeGrafter"/>
</dbReference>